<dbReference type="PIRSF" id="PIRSF036427">
    <property type="entry name" value="Precrrn-2_mtase"/>
    <property type="match status" value="1"/>
</dbReference>
<organism evidence="9 10">
    <name type="scientific">Propionibacterium cyclohexanicum</name>
    <dbReference type="NCBI Taxonomy" id="64702"/>
    <lineage>
        <taxon>Bacteria</taxon>
        <taxon>Bacillati</taxon>
        <taxon>Actinomycetota</taxon>
        <taxon>Actinomycetes</taxon>
        <taxon>Propionibacteriales</taxon>
        <taxon>Propionibacteriaceae</taxon>
        <taxon>Propionibacterium</taxon>
    </lineage>
</organism>
<keyword evidence="4 9" id="KW-0489">Methyltransferase</keyword>
<comment type="pathway">
    <text evidence="1">Cofactor biosynthesis; adenosylcobalamin biosynthesis.</text>
</comment>
<dbReference type="OrthoDB" id="9804789at2"/>
<dbReference type="InterPro" id="IPR006364">
    <property type="entry name" value="CobI/CbiL/CobIJ_dom"/>
</dbReference>
<gene>
    <name evidence="9" type="ORF">SAMN05443377_10326</name>
</gene>
<comment type="function">
    <text evidence="7">Methylates cobalt-precorrin-2 at the C-20 position to produce cobalt-precorrin-3A in the anaerobic cobalamin biosynthesis pathway.</text>
</comment>
<comment type="subunit">
    <text evidence="7">Homodimer.</text>
</comment>
<dbReference type="EC" id="2.1.1.151" evidence="7"/>
<keyword evidence="10" id="KW-1185">Reference proteome</keyword>
<dbReference type="AlphaFoldDB" id="A0A1H9QCG4"/>
<evidence type="ECO:0000256" key="7">
    <source>
        <dbReference type="PIRNR" id="PIRNR036427"/>
    </source>
</evidence>
<evidence type="ECO:0000256" key="4">
    <source>
        <dbReference type="ARBA" id="ARBA00022603"/>
    </source>
</evidence>
<evidence type="ECO:0000256" key="3">
    <source>
        <dbReference type="ARBA" id="ARBA00022573"/>
    </source>
</evidence>
<proteinExistence type="inferred from homology"/>
<dbReference type="GO" id="GO:0043781">
    <property type="term" value="F:cobalt-factor II C20-methyltransferase activity"/>
    <property type="evidence" value="ECO:0007669"/>
    <property type="project" value="UniProtKB-EC"/>
</dbReference>
<protein>
    <recommendedName>
        <fullName evidence="7">Cobalt-precorrin-2 C(20)-methyltransferase</fullName>
        <ecNumber evidence="7">2.1.1.151</ecNumber>
    </recommendedName>
</protein>
<dbReference type="Proteomes" id="UP000198815">
    <property type="component" value="Unassembled WGS sequence"/>
</dbReference>
<evidence type="ECO:0000313" key="9">
    <source>
        <dbReference type="EMBL" id="SER58110.1"/>
    </source>
</evidence>
<dbReference type="GO" id="GO:0032259">
    <property type="term" value="P:methylation"/>
    <property type="evidence" value="ECO:0007669"/>
    <property type="project" value="UniProtKB-KW"/>
</dbReference>
<evidence type="ECO:0000256" key="1">
    <source>
        <dbReference type="ARBA" id="ARBA00004953"/>
    </source>
</evidence>
<comment type="catalytic activity">
    <reaction evidence="7">
        <text>Co-precorrin-2 + S-adenosyl-L-methionine = Co-precorrin-3 + S-adenosyl-L-homocysteine + H(+)</text>
        <dbReference type="Rhea" id="RHEA:17997"/>
        <dbReference type="ChEBI" id="CHEBI:15378"/>
        <dbReference type="ChEBI" id="CHEBI:57856"/>
        <dbReference type="ChEBI" id="CHEBI:59789"/>
        <dbReference type="ChEBI" id="CHEBI:60053"/>
        <dbReference type="ChEBI" id="CHEBI:60060"/>
        <dbReference type="EC" id="2.1.1.151"/>
    </reaction>
</comment>
<accession>A0A1H9QCG4</accession>
<name>A0A1H9QCG4_9ACTN</name>
<feature type="domain" description="Tetrapyrrole methylase" evidence="8">
    <location>
        <begin position="11"/>
        <end position="229"/>
    </location>
</feature>
<dbReference type="SUPFAM" id="SSF53790">
    <property type="entry name" value="Tetrapyrrole methylase"/>
    <property type="match status" value="1"/>
</dbReference>
<keyword evidence="6" id="KW-0949">S-adenosyl-L-methionine</keyword>
<comment type="similarity">
    <text evidence="2 7">Belongs to the precorrin methyltransferase family.</text>
</comment>
<dbReference type="Gene3D" id="3.40.1010.10">
    <property type="entry name" value="Cobalt-precorrin-4 Transmethylase, Domain 1"/>
    <property type="match status" value="1"/>
</dbReference>
<evidence type="ECO:0000256" key="5">
    <source>
        <dbReference type="ARBA" id="ARBA00022679"/>
    </source>
</evidence>
<dbReference type="CDD" id="cd11645">
    <property type="entry name" value="Precorrin_2_C20_MT"/>
    <property type="match status" value="1"/>
</dbReference>
<dbReference type="UniPathway" id="UPA00148"/>
<dbReference type="GO" id="GO:0009236">
    <property type="term" value="P:cobalamin biosynthetic process"/>
    <property type="evidence" value="ECO:0007669"/>
    <property type="project" value="UniProtKB-UniRule"/>
</dbReference>
<dbReference type="NCBIfam" id="TIGR01467">
    <property type="entry name" value="cobI_cbiL"/>
    <property type="match status" value="1"/>
</dbReference>
<dbReference type="Gene3D" id="3.30.950.10">
    <property type="entry name" value="Methyltransferase, Cobalt-precorrin-4 Transmethylase, Domain 2"/>
    <property type="match status" value="1"/>
</dbReference>
<dbReference type="EMBL" id="FOGZ01000003">
    <property type="protein sequence ID" value="SER58110.1"/>
    <property type="molecule type" value="Genomic_DNA"/>
</dbReference>
<evidence type="ECO:0000313" key="10">
    <source>
        <dbReference type="Proteomes" id="UP000198815"/>
    </source>
</evidence>
<dbReference type="Pfam" id="PF00590">
    <property type="entry name" value="TP_methylase"/>
    <property type="match status" value="1"/>
</dbReference>
<dbReference type="STRING" id="64702.SAMN05443377_10326"/>
<keyword evidence="3" id="KW-0169">Cobalamin biosynthesis</keyword>
<dbReference type="InterPro" id="IPR014776">
    <property type="entry name" value="4pyrrole_Mease_sub2"/>
</dbReference>
<dbReference type="InterPro" id="IPR000878">
    <property type="entry name" value="4pyrrol_Mease"/>
</dbReference>
<dbReference type="InterPro" id="IPR014777">
    <property type="entry name" value="4pyrrole_Mease_sub1"/>
</dbReference>
<evidence type="ECO:0000256" key="6">
    <source>
        <dbReference type="ARBA" id="ARBA00022691"/>
    </source>
</evidence>
<dbReference type="RefSeq" id="WP_091967323.1">
    <property type="nucleotide sequence ID" value="NZ_FOGZ01000003.1"/>
</dbReference>
<evidence type="ECO:0000256" key="2">
    <source>
        <dbReference type="ARBA" id="ARBA00005879"/>
    </source>
</evidence>
<dbReference type="GO" id="GO:0030788">
    <property type="term" value="F:precorrin-2 C20-methyltransferase activity"/>
    <property type="evidence" value="ECO:0007669"/>
    <property type="project" value="InterPro"/>
</dbReference>
<dbReference type="InterPro" id="IPR012382">
    <property type="entry name" value="CobI/CbiL"/>
</dbReference>
<sequence>MADEHAQHTRRLVGVGVGPGDPQLLTVKAVNLLNSAEVILVPATEGSADGPGRAERIVEEACPGAARRIERIPFSMSERHGVGPKRAESWRASVRAAVDAFGRGARTVVFATIGDPTVYSTFSYLRSGVARELTDVVFELVPGITAMQALAATSGWPLVEGREILALVPATVGAQRLGEVLDVVDTVTVYKGGRTLPGVLDELRRRGRSAVIGTDVSLPGQQIVTLAEVDAHQTLPYFSTVLSTPARTSTGGRI</sequence>
<keyword evidence="5 9" id="KW-0808">Transferase</keyword>
<dbReference type="InterPro" id="IPR035996">
    <property type="entry name" value="4pyrrol_Methylase_sf"/>
</dbReference>
<evidence type="ECO:0000259" key="8">
    <source>
        <dbReference type="Pfam" id="PF00590"/>
    </source>
</evidence>
<dbReference type="PANTHER" id="PTHR43467:SF2">
    <property type="entry name" value="COBALT-PRECORRIN-2 C(20)-METHYLTRANSFERASE"/>
    <property type="match status" value="1"/>
</dbReference>
<dbReference type="PANTHER" id="PTHR43467">
    <property type="entry name" value="COBALT-PRECORRIN-2 C(20)-METHYLTRANSFERASE"/>
    <property type="match status" value="1"/>
</dbReference>
<reference evidence="9 10" key="1">
    <citation type="submission" date="2016-10" db="EMBL/GenBank/DDBJ databases">
        <authorList>
            <person name="de Groot N.N."/>
        </authorList>
    </citation>
    <scope>NUCLEOTIDE SEQUENCE [LARGE SCALE GENOMIC DNA]</scope>
    <source>
        <strain evidence="9 10">DSM 16859</strain>
    </source>
</reference>